<dbReference type="SUPFAM" id="SSF51445">
    <property type="entry name" value="(Trans)glycosidases"/>
    <property type="match status" value="1"/>
</dbReference>
<keyword evidence="4" id="KW-1185">Reference proteome</keyword>
<gene>
    <name evidence="3" type="ORF">GCM10010201_28070</name>
</gene>
<name>A0ABN3NMU8_9ACTN</name>
<evidence type="ECO:0000313" key="3">
    <source>
        <dbReference type="EMBL" id="GAA2527611.1"/>
    </source>
</evidence>
<dbReference type="InterPro" id="IPR017853">
    <property type="entry name" value="GH"/>
</dbReference>
<feature type="region of interest" description="Disordered" evidence="1">
    <location>
        <begin position="1"/>
        <end position="50"/>
    </location>
</feature>
<dbReference type="PANTHER" id="PTHR35273">
    <property type="entry name" value="ALPHA-1,4 POLYGALACTOSAMINIDASE, PUTATIVE (AFU_ORTHOLOGUE AFUA_3G07890)-RELATED"/>
    <property type="match status" value="1"/>
</dbReference>
<comment type="caution">
    <text evidence="3">The sequence shown here is derived from an EMBL/GenBank/DDBJ whole genome shotgun (WGS) entry which is preliminary data.</text>
</comment>
<evidence type="ECO:0000259" key="2">
    <source>
        <dbReference type="Pfam" id="PF03537"/>
    </source>
</evidence>
<accession>A0ABN3NMU8</accession>
<dbReference type="InterPro" id="IPR004352">
    <property type="entry name" value="GH114_TIM-barrel"/>
</dbReference>
<reference evidence="3 4" key="1">
    <citation type="journal article" date="2019" name="Int. J. Syst. Evol. Microbiol.">
        <title>The Global Catalogue of Microorganisms (GCM) 10K type strain sequencing project: providing services to taxonomists for standard genome sequencing and annotation.</title>
        <authorList>
            <consortium name="The Broad Institute Genomics Platform"/>
            <consortium name="The Broad Institute Genome Sequencing Center for Infectious Disease"/>
            <person name="Wu L."/>
            <person name="Ma J."/>
        </authorList>
    </citation>
    <scope>NUCLEOTIDE SEQUENCE [LARGE SCALE GENOMIC DNA]</scope>
    <source>
        <strain evidence="3 4">JCM 3367</strain>
    </source>
</reference>
<feature type="domain" description="Glycoside-hydrolase family GH114 TIM-barrel" evidence="2">
    <location>
        <begin position="64"/>
        <end position="281"/>
    </location>
</feature>
<dbReference type="EMBL" id="BAAARY010000013">
    <property type="protein sequence ID" value="GAA2527611.1"/>
    <property type="molecule type" value="Genomic_DNA"/>
</dbReference>
<dbReference type="InterPro" id="IPR013785">
    <property type="entry name" value="Aldolase_TIM"/>
</dbReference>
<proteinExistence type="predicted"/>
<protein>
    <submittedName>
        <fullName evidence="3">Endo alpha-1,4 polygalactosaminidase</fullName>
    </submittedName>
</protein>
<evidence type="ECO:0000313" key="4">
    <source>
        <dbReference type="Proteomes" id="UP001499978"/>
    </source>
</evidence>
<dbReference type="Pfam" id="PF03537">
    <property type="entry name" value="Glyco_hydro_114"/>
    <property type="match status" value="1"/>
</dbReference>
<sequence length="287" mass="31184">MWQQAREPQAQARPEAVATATPSAAVATPGPVASVKPSPKPSLKASPSAKPALRWKPKLVAGQTWQLQLKGPVQLSVKADVYDIDGADATAAQITALHARGAKAICYINAGAWEDWRADRGRYPSSVIGKPMDGWAGERWLDIRRWSALEPILRGRFADCRRKGFDGVDPDNMDGYTQRSGFTITAAEQLTFNRRVAALARSMGLAVGLKNNLSQVNALAGDFDFAVNESCVRFNECHLLRPFLRAGKPVFHVEYNASLGDVCPTSRRLALSSILAEEDLTGPRQAC</sequence>
<organism evidence="3 4">
    <name type="scientific">Pilimelia columellifera subsp. columellifera</name>
    <dbReference type="NCBI Taxonomy" id="706583"/>
    <lineage>
        <taxon>Bacteria</taxon>
        <taxon>Bacillati</taxon>
        <taxon>Actinomycetota</taxon>
        <taxon>Actinomycetes</taxon>
        <taxon>Micromonosporales</taxon>
        <taxon>Micromonosporaceae</taxon>
        <taxon>Pilimelia</taxon>
    </lineage>
</organism>
<dbReference type="PANTHER" id="PTHR35273:SF2">
    <property type="entry name" value="ALPHA-GALACTOSIDASE"/>
    <property type="match status" value="1"/>
</dbReference>
<dbReference type="Gene3D" id="3.20.20.70">
    <property type="entry name" value="Aldolase class I"/>
    <property type="match status" value="1"/>
</dbReference>
<evidence type="ECO:0000256" key="1">
    <source>
        <dbReference type="SAM" id="MobiDB-lite"/>
    </source>
</evidence>
<dbReference type="Proteomes" id="UP001499978">
    <property type="component" value="Unassembled WGS sequence"/>
</dbReference>